<feature type="region of interest" description="Disordered" evidence="1">
    <location>
        <begin position="282"/>
        <end position="301"/>
    </location>
</feature>
<dbReference type="EMBL" id="CCFA01004928">
    <property type="protein sequence ID" value="CDW99646.1"/>
    <property type="molecule type" value="Genomic_DNA"/>
</dbReference>
<sequence length="1422" mass="151785">MSIETPAKRQRTADASSSLPRKPSRIPLSQEQRQSIRHAKYLENGIDALQQLESLAKGKSDLGQIAWSPHNVLATASNSRRASSKPAGAHLVVQYPLASTSKLSLRPSYLYPDRPSFTSSPAAPASSQVRNTATAATNTTTQTQPTRFDDPKHISFSHCGYYLCAFFPATAATQHGTSNASPRGPALLPNAPAPGTVPASVQPLDPSASLPHNAASAAITLDAPPSRTLSQLCFWSRAETGALNDWKLIQTLQVDATYTKSQAEATTKQDNVLKVNDKGQPIVADSSRASPASGDSAKDNNLLRGGVKQIVWLNRRRRIVLSSPSSSSSRYGASSFSRLAARGPSILPSASASTEEDSGPDQDVALVVFGNQGQVTLLSSRKADREAASNSLSSSMGESGPTSNQLSTFFTTILHSSLYTPSLQPSPITLDSTHNLGEHSAHNANTHASHRIEVDAAEQEHDVEDHLTHLAVGMPVNDSVLLVASKCSSSSSSLIDLAGISVDLHADSVTMITRPLQSVSLSSADHAGSSNPLDNGAPDSDHALPRIDLDKISILTWAEVDSAGSSKESDARKSGSLRLVACSSHLRSSSSVETSADPSSSATRIMCSNIAVWDLHKAENGLSDAFASLECRKTGHAPKWLDWQLRFVQSKTLTNQLVTSLVADARGIAVADLALLTTLASVPGEPGLLSEQLGYFDLKDVDIVKGELSQVPPRALSRSSSPVISSNGTLIATLSSIRDGSSDKGVVIWKLPSYPHKSGATHSNGTIEQNKSDEDESRLRMSQLFALSCLRKSDPSDISRAFASSTSQQTGGRLLIDVGDLLRITESKRQDVLVKIEGATQKGPSHDSNSIPFHQALRLLKIRMAMDNGTVSANREARLERLVLELGLCYRVLRLARVKTEVTVNPTPPAAENGKKKTGAAAKAAAATATASAGETRERVYYRLESVWPLLAQLQWFLMLLDGISKLALATSTLDDAPKADANAGVAPPKAVDQETFEADFVRMLNKPTPRRLVLQILAHFCDFQEWISSTSKKENLPPPTAFASADETMAFFASTNASGEINTEGRMLAVSEQMALARDALHRVVGDASIDLVEFAQVLVKIEADLSVAGAGGTASGLSQNRESDRFWWATLDGGKLEELGGAGNNKVEQDTTAAGLQTKLLSSIVDAQSGALVDVLTLFVSPSDISDERNVLYEKGMMEDDVAEEKLGDNTGKEGALLKALSTMSAKRGSDDKRRDIVRKVSLQNAVTQSSLVNDASTLLRTHPTTVLAPSAARRLAPAFATASGADTESEYNTVKLSVMRAKRCVRCSALSQDPISAVYALAPPPVNPAAALVVDPNLPPQIQQMQMHYQMMQMQYQMQQQQQAIASQTAAMPVPTMAPFIPLLQPQPKLVSVEVGKHSSVATGASRYTCLCGGAWWVL</sequence>
<dbReference type="EMBL" id="LK056664">
    <property type="protein sequence ID" value="CDU24099.1"/>
    <property type="molecule type" value="Genomic_DNA"/>
</dbReference>
<accession>A0A0F7SB64</accession>
<dbReference type="OrthoDB" id="3361157at2759"/>
<dbReference type="Proteomes" id="UP000242770">
    <property type="component" value="Unassembled WGS sequence"/>
</dbReference>
<feature type="region of interest" description="Disordered" evidence="1">
    <location>
        <begin position="522"/>
        <end position="542"/>
    </location>
</feature>
<name>A0A0F7SB64_9BASI</name>
<reference evidence="3" key="2">
    <citation type="submission" date="2014-06" db="EMBL/GenBank/DDBJ databases">
        <authorList>
            <person name="Berkman J.Paul."/>
        </authorList>
    </citation>
    <scope>NUCLEOTIDE SEQUENCE [LARGE SCALE GENOMIC DNA]</scope>
</reference>
<evidence type="ECO:0000256" key="1">
    <source>
        <dbReference type="SAM" id="MobiDB-lite"/>
    </source>
</evidence>
<reference evidence="4" key="3">
    <citation type="submission" date="2014-06" db="EMBL/GenBank/DDBJ databases">
        <authorList>
            <person name="Berkman P.J."/>
        </authorList>
    </citation>
    <scope>NUCLEOTIDE SEQUENCE [LARGE SCALE GENOMIC DNA]</scope>
</reference>
<evidence type="ECO:0000313" key="3">
    <source>
        <dbReference type="EMBL" id="CDW99646.1"/>
    </source>
</evidence>
<keyword evidence="4" id="KW-1185">Reference proteome</keyword>
<evidence type="ECO:0008006" key="5">
    <source>
        <dbReference type="Google" id="ProtNLM"/>
    </source>
</evidence>
<reference evidence="2" key="1">
    <citation type="submission" date="2014-06" db="EMBL/GenBank/DDBJ databases">
        <authorList>
            <person name="Ju J."/>
            <person name="Zhang J."/>
        </authorList>
    </citation>
    <scope>NUCLEOTIDE SEQUENCE</scope>
    <source>
        <strain evidence="2">SscI8</strain>
    </source>
</reference>
<feature type="region of interest" description="Disordered" evidence="1">
    <location>
        <begin position="1"/>
        <end position="34"/>
    </location>
</feature>
<feature type="region of interest" description="Disordered" evidence="1">
    <location>
        <begin position="116"/>
        <end position="149"/>
    </location>
</feature>
<feature type="compositionally biased region" description="Polar residues" evidence="1">
    <location>
        <begin position="522"/>
        <end position="533"/>
    </location>
</feature>
<organism evidence="3 4">
    <name type="scientific">Sporisorium scitamineum</name>
    <dbReference type="NCBI Taxonomy" id="49012"/>
    <lineage>
        <taxon>Eukaryota</taxon>
        <taxon>Fungi</taxon>
        <taxon>Dikarya</taxon>
        <taxon>Basidiomycota</taxon>
        <taxon>Ustilaginomycotina</taxon>
        <taxon>Ustilaginomycetes</taxon>
        <taxon>Ustilaginales</taxon>
        <taxon>Ustilaginaceae</taxon>
        <taxon>Sporisorium</taxon>
    </lineage>
</organism>
<gene>
    <name evidence="3" type="primary">SSCI81310.1</name>
    <name evidence="2" type="ORF">SPSC_02728</name>
</gene>
<proteinExistence type="predicted"/>
<evidence type="ECO:0000313" key="4">
    <source>
        <dbReference type="Proteomes" id="UP000242770"/>
    </source>
</evidence>
<protein>
    <recommendedName>
        <fullName evidence="5">Mediator complex subunit 16</fullName>
    </recommendedName>
</protein>
<feature type="region of interest" description="Disordered" evidence="1">
    <location>
        <begin position="379"/>
        <end position="403"/>
    </location>
</feature>
<evidence type="ECO:0000313" key="2">
    <source>
        <dbReference type="EMBL" id="CDU24099.1"/>
    </source>
</evidence>
<feature type="compositionally biased region" description="Low complexity" evidence="1">
    <location>
        <begin position="389"/>
        <end position="403"/>
    </location>
</feature>
<feature type="compositionally biased region" description="Low complexity" evidence="1">
    <location>
        <begin position="116"/>
        <end position="144"/>
    </location>
</feature>